<dbReference type="Proteomes" id="UP000266677">
    <property type="component" value="Unassembled WGS sequence"/>
</dbReference>
<accession>A0A3A4KCJ6</accession>
<dbReference type="PIRSF" id="PIRSF029394">
    <property type="entry name" value="UCP029394"/>
    <property type="match status" value="1"/>
</dbReference>
<sequence length="131" mass="14402">METQGFIDEIIDFHVAVTELFAGTAPDRAGAVDALLDRFDPEFTMITPVGGVLTKAGLRNLFQDGFGKTPDLVIDITEIVPIATTATSGLVRYAEFQRAGTDAILRRSTAYFVRAEGRVLWRHLHETFADS</sequence>
<name>A0A3A4KCJ6_9NOCA</name>
<organism evidence="1 2">
    <name type="scientific">Nocardia panacis</name>
    <dbReference type="NCBI Taxonomy" id="2340916"/>
    <lineage>
        <taxon>Bacteria</taxon>
        <taxon>Bacillati</taxon>
        <taxon>Actinomycetota</taxon>
        <taxon>Actinomycetes</taxon>
        <taxon>Mycobacteriales</taxon>
        <taxon>Nocardiaceae</taxon>
        <taxon>Nocardia</taxon>
    </lineage>
</organism>
<reference evidence="1 2" key="1">
    <citation type="submission" date="2018-09" db="EMBL/GenBank/DDBJ databases">
        <title>YIM PH21274 draft genome.</title>
        <authorList>
            <person name="Miao C."/>
        </authorList>
    </citation>
    <scope>NUCLEOTIDE SEQUENCE [LARGE SCALE GENOMIC DNA]</scope>
    <source>
        <strain evidence="1 2">YIM PH 21724</strain>
    </source>
</reference>
<dbReference type="InterPro" id="IPR016918">
    <property type="entry name" value="UCP029394"/>
</dbReference>
<proteinExistence type="predicted"/>
<dbReference type="OrthoDB" id="4570375at2"/>
<comment type="caution">
    <text evidence="1">The sequence shown here is derived from an EMBL/GenBank/DDBJ whole genome shotgun (WGS) entry which is preliminary data.</text>
</comment>
<gene>
    <name evidence="1" type="ORF">D5S18_08585</name>
</gene>
<dbReference type="SUPFAM" id="SSF54427">
    <property type="entry name" value="NTF2-like"/>
    <property type="match status" value="1"/>
</dbReference>
<evidence type="ECO:0000313" key="2">
    <source>
        <dbReference type="Proteomes" id="UP000266677"/>
    </source>
</evidence>
<protein>
    <submittedName>
        <fullName evidence="1">DUF4440 domain-containing protein</fullName>
    </submittedName>
</protein>
<dbReference type="InterPro" id="IPR032710">
    <property type="entry name" value="NTF2-like_dom_sf"/>
</dbReference>
<dbReference type="EMBL" id="QZFU01000016">
    <property type="protein sequence ID" value="RJO76381.1"/>
    <property type="molecule type" value="Genomic_DNA"/>
</dbReference>
<dbReference type="AlphaFoldDB" id="A0A3A4KCJ6"/>
<evidence type="ECO:0000313" key="1">
    <source>
        <dbReference type="EMBL" id="RJO76381.1"/>
    </source>
</evidence>
<dbReference type="Gene3D" id="3.10.450.50">
    <property type="match status" value="1"/>
</dbReference>
<dbReference type="RefSeq" id="WP_120039310.1">
    <property type="nucleotide sequence ID" value="NZ_QZFU01000016.1"/>
</dbReference>
<keyword evidence="2" id="KW-1185">Reference proteome</keyword>